<feature type="non-terminal residue" evidence="2">
    <location>
        <position position="419"/>
    </location>
</feature>
<dbReference type="Pfam" id="PF00733">
    <property type="entry name" value="Asn_synthase"/>
    <property type="match status" value="1"/>
</dbReference>
<evidence type="ECO:0000313" key="2">
    <source>
        <dbReference type="EMBL" id="SVC23537.1"/>
    </source>
</evidence>
<dbReference type="GO" id="GO:0004066">
    <property type="term" value="F:asparagine synthase (glutamine-hydrolyzing) activity"/>
    <property type="evidence" value="ECO:0007669"/>
    <property type="project" value="InterPro"/>
</dbReference>
<dbReference type="InterPro" id="IPR001962">
    <property type="entry name" value="Asn_synthase"/>
</dbReference>
<dbReference type="PANTHER" id="PTHR43284">
    <property type="entry name" value="ASPARAGINE SYNTHETASE (GLUTAMINE-HYDROLYZING)"/>
    <property type="match status" value="1"/>
</dbReference>
<dbReference type="InterPro" id="IPR014729">
    <property type="entry name" value="Rossmann-like_a/b/a_fold"/>
</dbReference>
<dbReference type="Gene3D" id="3.60.20.10">
    <property type="entry name" value="Glutamine Phosphoribosylpyrophosphate, subunit 1, domain 1"/>
    <property type="match status" value="1"/>
</dbReference>
<dbReference type="PROSITE" id="PS51278">
    <property type="entry name" value="GATASE_TYPE_2"/>
    <property type="match status" value="1"/>
</dbReference>
<feature type="non-terminal residue" evidence="2">
    <location>
        <position position="1"/>
    </location>
</feature>
<proteinExistence type="predicted"/>
<accession>A0A382KKS0</accession>
<dbReference type="Pfam" id="PF13537">
    <property type="entry name" value="GATase_7"/>
    <property type="match status" value="1"/>
</dbReference>
<dbReference type="InterPro" id="IPR029055">
    <property type="entry name" value="Ntn_hydrolases_N"/>
</dbReference>
<gene>
    <name evidence="2" type="ORF">METZ01_LOCUS276391</name>
</gene>
<name>A0A382KKS0_9ZZZZ</name>
<dbReference type="InterPro" id="IPR051786">
    <property type="entry name" value="ASN_synthetase/amidase"/>
</dbReference>
<dbReference type="InterPro" id="IPR017932">
    <property type="entry name" value="GATase_2_dom"/>
</dbReference>
<protein>
    <recommendedName>
        <fullName evidence="1">Glutamine amidotransferase type-2 domain-containing protein</fullName>
    </recommendedName>
</protein>
<dbReference type="EMBL" id="UINC01080523">
    <property type="protein sequence ID" value="SVC23537.1"/>
    <property type="molecule type" value="Genomic_DNA"/>
</dbReference>
<dbReference type="Gene3D" id="3.40.50.620">
    <property type="entry name" value="HUPs"/>
    <property type="match status" value="1"/>
</dbReference>
<evidence type="ECO:0000259" key="1">
    <source>
        <dbReference type="PROSITE" id="PS51278"/>
    </source>
</evidence>
<sequence length="419" mass="48909">HIYLRKLIEQKKNIKWKTTSDTETLLIFIENFELDYVLNNLEGMFAFSLYDKKDHSLILIRDLAGEKPLYMTTNESYFAFSSDLNSLKKIPNFDKTLNIQSINEFLKYNYIPTPLTIYKHSFKMPQASLIKIDLNKFKLKRYNHFKDIKNDACFEYKKWWSYNLLKTKQKFEKINKEEVLENIEILVEKSVSDQLISDVPIGTFLSGGVDSSLILSQLSKKKQKIQSFNIGFEFSTYDESVDAEKIAKYLCASHNKYTCTKNEALNLIPYINEAFSEPFADSSQIPTMLVSRIASKKVKVILGGDGGDEIFGGYNRYLLANKYWKFFKILPPPYNNIFKVLKYLPKPISYVLLDLFTNIEKISKNKTNSYNKFLEKIVNVKDRKSFYENLTIEWKDNSIINSDAISTNDNTNDLYDKDL</sequence>
<dbReference type="PANTHER" id="PTHR43284:SF1">
    <property type="entry name" value="ASPARAGINE SYNTHETASE"/>
    <property type="match status" value="1"/>
</dbReference>
<feature type="domain" description="Glutamine amidotransferase type-2" evidence="1">
    <location>
        <begin position="1"/>
        <end position="135"/>
    </location>
</feature>
<dbReference type="SUPFAM" id="SSF52402">
    <property type="entry name" value="Adenine nucleotide alpha hydrolases-like"/>
    <property type="match status" value="1"/>
</dbReference>
<dbReference type="SUPFAM" id="SSF56235">
    <property type="entry name" value="N-terminal nucleophile aminohydrolases (Ntn hydrolases)"/>
    <property type="match status" value="1"/>
</dbReference>
<dbReference type="GO" id="GO:0006529">
    <property type="term" value="P:asparagine biosynthetic process"/>
    <property type="evidence" value="ECO:0007669"/>
    <property type="project" value="InterPro"/>
</dbReference>
<reference evidence="2" key="1">
    <citation type="submission" date="2018-05" db="EMBL/GenBank/DDBJ databases">
        <authorList>
            <person name="Lanie J.A."/>
            <person name="Ng W.-L."/>
            <person name="Kazmierczak K.M."/>
            <person name="Andrzejewski T.M."/>
            <person name="Davidsen T.M."/>
            <person name="Wayne K.J."/>
            <person name="Tettelin H."/>
            <person name="Glass J.I."/>
            <person name="Rusch D."/>
            <person name="Podicherti R."/>
            <person name="Tsui H.-C.T."/>
            <person name="Winkler M.E."/>
        </authorList>
    </citation>
    <scope>NUCLEOTIDE SEQUENCE</scope>
</reference>
<dbReference type="CDD" id="cd01991">
    <property type="entry name" value="Asn_synthase_B_C"/>
    <property type="match status" value="1"/>
</dbReference>
<dbReference type="AlphaFoldDB" id="A0A382KKS0"/>
<organism evidence="2">
    <name type="scientific">marine metagenome</name>
    <dbReference type="NCBI Taxonomy" id="408172"/>
    <lineage>
        <taxon>unclassified sequences</taxon>
        <taxon>metagenomes</taxon>
        <taxon>ecological metagenomes</taxon>
    </lineage>
</organism>